<evidence type="ECO:0000256" key="4">
    <source>
        <dbReference type="ARBA" id="ARBA00022801"/>
    </source>
</evidence>
<evidence type="ECO:0000313" key="12">
    <source>
        <dbReference type="Proteomes" id="UP000182486"/>
    </source>
</evidence>
<evidence type="ECO:0000256" key="1">
    <source>
        <dbReference type="ARBA" id="ARBA00022722"/>
    </source>
</evidence>
<dbReference type="InterPro" id="IPR027417">
    <property type="entry name" value="P-loop_NTPase"/>
</dbReference>
<sequence>MAVTWTGYGSVAHEALRRTVADAKDGDLLTPVTVLVPTNLAGVLARRSLAGGVHGRPGIAGLAVLTVDRLAEQVAAAALVGAGRRPATEAVLAAAWRRALAEEPGLFAPVAQHPTTVRALAAAHRQLREVDEAGLSAISANGGPIAANLVRLHHRVVTTLAAGWYDVSDLRRAATEALGRNPRVADEIGTVVFFLPDELPPGAVAFLAQLASVTDLHVVAARTGDTRVDATTMSSLRWLGPAARMAEFPPPIAAGVLHASDADDEVRCVIRLLTGALQQAPAHRVAVLYGSASPYARLLAEHLDAAGIAWNGTGVRPTIERSLARAFLDLLALPEHGWRRDEVMAVLASAPVRDAAGRRVPAARWERISRSAGVVAGDDWDIRLKAYATQERLAAGTERACEAPRQEVISRRESDADIADALRQFVGELRERLHEGESLTAWPALSAWAQRTYGALVGNLDAEAWLPEDELRAADKVARSLAGMAGLGAVAAAADLTALRLTLELELAADLPRHGRFGEGVLVAPLSAAVGLDVDIVYVLGLAEELVPGRLGTDALLPDEVRALTGGQLPLLRDRVDRQHRHLLAALAAAPEVVVSFPRGDLRQSTTRLPSRWLLPTLRSRSGNGSVDATRWQSARGDFLVGSPSFAASLTGSDELATLQEWRTRAAVAAHTRDIPLEQTLPGDDVVAAALDMRRGHASDRLTRFDGDLAGLDVPDPTAGAVLSPTALEAWTRCPHRYFAARLLRVSPVESPEELLHISPLEVGNLMHLALDRFFAAQAEAGAVPAGNTPWSDAQRADLQRIASEVAAELAVRGVTGHRLLWRQELTRILADLNLFLDDDEQLRAATGRGQVRSELAFGMRGALPVEVALHDGRTVFLRGSADRVDRAGDAIVVVDYKTGSSRSFADLDQTDPTARGTKLQLPVYGYAARAALDAPQAAVTAEYWFLRKDRGRRIALVLDEPTEHTFAETLGVIVDGIAAGLFPHRPPDEDGWGGHVECPYCDPDGLGVAELRTRWSHKRSDPRLAAYLSLIDPDVTR</sequence>
<protein>
    <recommendedName>
        <fullName evidence="10">PD-(D/E)XK endonuclease-like domain-containing protein</fullName>
    </recommendedName>
</protein>
<dbReference type="Proteomes" id="UP000182486">
    <property type="component" value="Unassembled WGS sequence"/>
</dbReference>
<keyword evidence="9" id="KW-0234">DNA repair</keyword>
<evidence type="ECO:0000256" key="6">
    <source>
        <dbReference type="ARBA" id="ARBA00022839"/>
    </source>
</evidence>
<keyword evidence="1" id="KW-0540">Nuclease</keyword>
<dbReference type="GO" id="GO:0004527">
    <property type="term" value="F:exonuclease activity"/>
    <property type="evidence" value="ECO:0007669"/>
    <property type="project" value="UniProtKB-KW"/>
</dbReference>
<dbReference type="AlphaFoldDB" id="A0A1K0GSM8"/>
<feature type="domain" description="PD-(D/E)XK endonuclease-like" evidence="10">
    <location>
        <begin position="723"/>
        <end position="1003"/>
    </location>
</feature>
<keyword evidence="6" id="KW-0269">Exonuclease</keyword>
<proteinExistence type="predicted"/>
<keyword evidence="7" id="KW-0067">ATP-binding</keyword>
<organism evidence="11 12">
    <name type="scientific">Couchioplanes caeruleus subsp. caeruleus</name>
    <dbReference type="NCBI Taxonomy" id="56427"/>
    <lineage>
        <taxon>Bacteria</taxon>
        <taxon>Bacillati</taxon>
        <taxon>Actinomycetota</taxon>
        <taxon>Actinomycetes</taxon>
        <taxon>Micromonosporales</taxon>
        <taxon>Micromonosporaceae</taxon>
        <taxon>Couchioplanes</taxon>
    </lineage>
</organism>
<comment type="caution">
    <text evidence="11">The sequence shown here is derived from an EMBL/GenBank/DDBJ whole genome shotgun (WGS) entry which is preliminary data.</text>
</comment>
<dbReference type="SUPFAM" id="SSF52980">
    <property type="entry name" value="Restriction endonuclease-like"/>
    <property type="match status" value="1"/>
</dbReference>
<keyword evidence="5" id="KW-0347">Helicase</keyword>
<keyword evidence="8" id="KW-0238">DNA-binding</keyword>
<dbReference type="InterPro" id="IPR038726">
    <property type="entry name" value="PDDEXK_AddAB-type"/>
</dbReference>
<dbReference type="Gene3D" id="3.90.320.10">
    <property type="match status" value="1"/>
</dbReference>
<evidence type="ECO:0000256" key="3">
    <source>
        <dbReference type="ARBA" id="ARBA00022763"/>
    </source>
</evidence>
<keyword evidence="2" id="KW-0547">Nucleotide-binding</keyword>
<evidence type="ECO:0000256" key="5">
    <source>
        <dbReference type="ARBA" id="ARBA00022806"/>
    </source>
</evidence>
<keyword evidence="12" id="KW-1185">Reference proteome</keyword>
<dbReference type="SUPFAM" id="SSF52540">
    <property type="entry name" value="P-loop containing nucleoside triphosphate hydrolases"/>
    <property type="match status" value="1"/>
</dbReference>
<dbReference type="PANTHER" id="PTHR30591:SF1">
    <property type="entry name" value="RECBCD ENZYME SUBUNIT RECC"/>
    <property type="match status" value="1"/>
</dbReference>
<dbReference type="Pfam" id="PF12705">
    <property type="entry name" value="PDDEXK_1"/>
    <property type="match status" value="1"/>
</dbReference>
<keyword evidence="3" id="KW-0227">DNA damage</keyword>
<dbReference type="GO" id="GO:0005524">
    <property type="term" value="F:ATP binding"/>
    <property type="evidence" value="ECO:0007669"/>
    <property type="project" value="UniProtKB-KW"/>
</dbReference>
<evidence type="ECO:0000256" key="7">
    <source>
        <dbReference type="ARBA" id="ARBA00022840"/>
    </source>
</evidence>
<evidence type="ECO:0000313" key="11">
    <source>
        <dbReference type="EMBL" id="OJF14220.1"/>
    </source>
</evidence>
<name>A0A1K0GSM8_9ACTN</name>
<evidence type="ECO:0000256" key="9">
    <source>
        <dbReference type="ARBA" id="ARBA00023204"/>
    </source>
</evidence>
<reference evidence="11 12" key="1">
    <citation type="submission" date="2016-09" db="EMBL/GenBank/DDBJ databases">
        <title>Couchioplanes caeruleus draft genome sequence.</title>
        <authorList>
            <person name="Sheehan J."/>
            <person name="Caffrey P."/>
        </authorList>
    </citation>
    <scope>NUCLEOTIDE SEQUENCE [LARGE SCALE GENOMIC DNA]</scope>
    <source>
        <strain evidence="11 12">DSM 43634</strain>
    </source>
</reference>
<dbReference type="PANTHER" id="PTHR30591">
    <property type="entry name" value="RECBCD ENZYME SUBUNIT RECC"/>
    <property type="match status" value="1"/>
</dbReference>
<keyword evidence="4" id="KW-0378">Hydrolase</keyword>
<dbReference type="GO" id="GO:0003677">
    <property type="term" value="F:DNA binding"/>
    <property type="evidence" value="ECO:0007669"/>
    <property type="project" value="UniProtKB-KW"/>
</dbReference>
<dbReference type="GO" id="GO:0006281">
    <property type="term" value="P:DNA repair"/>
    <property type="evidence" value="ECO:0007669"/>
    <property type="project" value="UniProtKB-KW"/>
</dbReference>
<dbReference type="GO" id="GO:0004386">
    <property type="term" value="F:helicase activity"/>
    <property type="evidence" value="ECO:0007669"/>
    <property type="project" value="UniProtKB-KW"/>
</dbReference>
<dbReference type="GO" id="GO:0006310">
    <property type="term" value="P:DNA recombination"/>
    <property type="evidence" value="ECO:0007669"/>
    <property type="project" value="TreeGrafter"/>
</dbReference>
<evidence type="ECO:0000259" key="10">
    <source>
        <dbReference type="Pfam" id="PF12705"/>
    </source>
</evidence>
<accession>A0A1K0GSM8</accession>
<evidence type="ECO:0000256" key="2">
    <source>
        <dbReference type="ARBA" id="ARBA00022741"/>
    </source>
</evidence>
<dbReference type="RefSeq" id="WP_071805031.1">
    <property type="nucleotide sequence ID" value="NZ_MEIA01000108.1"/>
</dbReference>
<dbReference type="InterPro" id="IPR011604">
    <property type="entry name" value="PDDEXK-like_dom_sf"/>
</dbReference>
<dbReference type="InterPro" id="IPR011335">
    <property type="entry name" value="Restrct_endonuc-II-like"/>
</dbReference>
<dbReference type="EMBL" id="MEIA01000108">
    <property type="protein sequence ID" value="OJF14220.1"/>
    <property type="molecule type" value="Genomic_DNA"/>
</dbReference>
<evidence type="ECO:0000256" key="8">
    <source>
        <dbReference type="ARBA" id="ARBA00023125"/>
    </source>
</evidence>
<gene>
    <name evidence="11" type="ORF">BG844_10920</name>
</gene>